<evidence type="ECO:0000313" key="6">
    <source>
        <dbReference type="EMBL" id="GEM04468.1"/>
    </source>
</evidence>
<dbReference type="Gene3D" id="1.10.10.580">
    <property type="entry name" value="Structural maintenance of chromosome 1. Chain E"/>
    <property type="match status" value="1"/>
</dbReference>
<comment type="subcellular location">
    <subcellularLocation>
        <location evidence="5">Cytoplasm</location>
    </subcellularLocation>
    <text evidence="5">Associated with two foci at the outer edges of the nucleoid region in young cells, and at four foci within both cell halves in older cells.</text>
</comment>
<evidence type="ECO:0000256" key="2">
    <source>
        <dbReference type="ARBA" id="ARBA00022829"/>
    </source>
</evidence>
<dbReference type="PANTHER" id="PTHR33969">
    <property type="entry name" value="SEGREGATION AND CONDENSATION PROTEIN A"/>
    <property type="match status" value="1"/>
</dbReference>
<reference evidence="6 9" key="2">
    <citation type="submission" date="2019-07" db="EMBL/GenBank/DDBJ databases">
        <title>Whole genome shotgun sequence of Halolactibacillus miurensis NBRC 100873.</title>
        <authorList>
            <person name="Hosoyama A."/>
            <person name="Uohara A."/>
            <person name="Ohji S."/>
            <person name="Ichikawa N."/>
        </authorList>
    </citation>
    <scope>NUCLEOTIDE SEQUENCE [LARGE SCALE GENOMIC DNA]</scope>
    <source>
        <strain evidence="6 9">NBRC 100873</strain>
    </source>
</reference>
<evidence type="ECO:0000256" key="5">
    <source>
        <dbReference type="HAMAP-Rule" id="MF_01805"/>
    </source>
</evidence>
<keyword evidence="1 5" id="KW-0132">Cell division</keyword>
<name>A0A1I6PV18_9BACI</name>
<evidence type="ECO:0000256" key="1">
    <source>
        <dbReference type="ARBA" id="ARBA00022618"/>
    </source>
</evidence>
<dbReference type="InterPro" id="IPR023093">
    <property type="entry name" value="ScpA-like_C"/>
</dbReference>
<dbReference type="Proteomes" id="UP000199139">
    <property type="component" value="Unassembled WGS sequence"/>
</dbReference>
<gene>
    <name evidence="5 6" type="primary">scpA</name>
    <name evidence="6" type="ORF">HMI01_14560</name>
    <name evidence="7" type="ORF">SAMN05421668_102221</name>
</gene>
<evidence type="ECO:0000313" key="9">
    <source>
        <dbReference type="Proteomes" id="UP000321773"/>
    </source>
</evidence>
<dbReference type="GO" id="GO:0006260">
    <property type="term" value="P:DNA replication"/>
    <property type="evidence" value="ECO:0007669"/>
    <property type="project" value="UniProtKB-UniRule"/>
</dbReference>
<dbReference type="HAMAP" id="MF_01805">
    <property type="entry name" value="ScpA"/>
    <property type="match status" value="1"/>
</dbReference>
<evidence type="ECO:0000313" key="8">
    <source>
        <dbReference type="Proteomes" id="UP000199139"/>
    </source>
</evidence>
<dbReference type="Proteomes" id="UP000321773">
    <property type="component" value="Unassembled WGS sequence"/>
</dbReference>
<keyword evidence="9" id="KW-1185">Reference proteome</keyword>
<accession>A0A1I6PV18</accession>
<proteinExistence type="inferred from homology"/>
<dbReference type="Pfam" id="PF02616">
    <property type="entry name" value="SMC_ScpA"/>
    <property type="match status" value="1"/>
</dbReference>
<evidence type="ECO:0000256" key="4">
    <source>
        <dbReference type="ARBA" id="ARBA00044777"/>
    </source>
</evidence>
<comment type="subunit">
    <text evidence="5">Component of a cohesin-like complex composed of ScpA, ScpB and the Smc homodimer, in which ScpA and ScpB bind to the head domain of Smc. The presence of the three proteins is required for the association of the complex with DNA.</text>
</comment>
<dbReference type="InterPro" id="IPR003768">
    <property type="entry name" value="ScpA"/>
</dbReference>
<dbReference type="EMBL" id="FPAI01000002">
    <property type="protein sequence ID" value="SFS44071.1"/>
    <property type="molecule type" value="Genomic_DNA"/>
</dbReference>
<dbReference type="RefSeq" id="WP_307725278.1">
    <property type="nucleotide sequence ID" value="NZ_BJWJ01000012.1"/>
</dbReference>
<dbReference type="Gene3D" id="6.10.250.2410">
    <property type="match status" value="1"/>
</dbReference>
<dbReference type="GO" id="GO:0007059">
    <property type="term" value="P:chromosome segregation"/>
    <property type="evidence" value="ECO:0007669"/>
    <property type="project" value="UniProtKB-UniRule"/>
</dbReference>
<dbReference type="AlphaFoldDB" id="A0A1I6PV18"/>
<dbReference type="GO" id="GO:0051301">
    <property type="term" value="P:cell division"/>
    <property type="evidence" value="ECO:0007669"/>
    <property type="project" value="UniProtKB-KW"/>
</dbReference>
<dbReference type="EMBL" id="BJWJ01000012">
    <property type="protein sequence ID" value="GEM04468.1"/>
    <property type="molecule type" value="Genomic_DNA"/>
</dbReference>
<dbReference type="STRING" id="306541.SAMN05421668_102221"/>
<dbReference type="PANTHER" id="PTHR33969:SF2">
    <property type="entry name" value="SEGREGATION AND CONDENSATION PROTEIN A"/>
    <property type="match status" value="1"/>
</dbReference>
<keyword evidence="5" id="KW-0963">Cytoplasm</keyword>
<organism evidence="7 8">
    <name type="scientific">Halolactibacillus miurensis</name>
    <dbReference type="NCBI Taxonomy" id="306541"/>
    <lineage>
        <taxon>Bacteria</taxon>
        <taxon>Bacillati</taxon>
        <taxon>Bacillota</taxon>
        <taxon>Bacilli</taxon>
        <taxon>Bacillales</taxon>
        <taxon>Bacillaceae</taxon>
        <taxon>Halolactibacillus</taxon>
    </lineage>
</organism>
<dbReference type="GO" id="GO:0005737">
    <property type="term" value="C:cytoplasm"/>
    <property type="evidence" value="ECO:0007669"/>
    <property type="project" value="UniProtKB-SubCell"/>
</dbReference>
<comment type="similarity">
    <text evidence="5">Belongs to the ScpA family.</text>
</comment>
<reference evidence="7 8" key="1">
    <citation type="submission" date="2016-10" db="EMBL/GenBank/DDBJ databases">
        <authorList>
            <person name="de Groot N.N."/>
        </authorList>
    </citation>
    <scope>NUCLEOTIDE SEQUENCE [LARGE SCALE GENOMIC DNA]</scope>
    <source>
        <strain evidence="7 8">DSM 17074</strain>
    </source>
</reference>
<evidence type="ECO:0000313" key="7">
    <source>
        <dbReference type="EMBL" id="SFS44071.1"/>
    </source>
</evidence>
<evidence type="ECO:0000256" key="3">
    <source>
        <dbReference type="ARBA" id="ARBA00023306"/>
    </source>
</evidence>
<keyword evidence="3 5" id="KW-0131">Cell cycle</keyword>
<keyword evidence="2 5" id="KW-0159">Chromosome partition</keyword>
<sequence length="248" mass="29449">MMRHVYKVETDLFEGPLDLLLHLINKLEIDVYELPVSEVTRQYMTYIHTMQELELNIASEYLVMAATLLQIKSAMLLPNPTLEDEGDYDEGEDPKEALIERLMEYRKYKEVASDLEERQTEHKESYTRPPLKVEVKEQDTVIEQKGSIYDMLKAMQKVFDRKKWTRPMTRTIEKMDVPIRKRMEQVLDVVDQAPNGVPFDDLFPYPSKSHMVVTFMAMLELMKEKEIYCVQHTTFDELLLFRWRQADE</sequence>
<comment type="function">
    <text evidence="5">Participates in chromosomal partition during cell division. May act via the formation of a condensin-like complex containing Smc and ScpB that pull DNA away from mid-cell into both cell halves.</text>
</comment>
<protein>
    <recommendedName>
        <fullName evidence="4 5">Segregation and condensation protein A</fullName>
    </recommendedName>
</protein>